<keyword evidence="3" id="KW-0378">Hydrolase</keyword>
<dbReference type="SUPFAM" id="SSF88723">
    <property type="entry name" value="PIN domain-like"/>
    <property type="match status" value="1"/>
</dbReference>
<dbReference type="KEGG" id="ske:Sked_03460"/>
<dbReference type="OrthoDB" id="113459at2"/>
<reference evidence="6 7" key="1">
    <citation type="journal article" date="2009" name="Stand. Genomic Sci.">
        <title>Complete genome sequence of Sanguibacter keddieii type strain (ST-74).</title>
        <authorList>
            <person name="Ivanova N."/>
            <person name="Sikorski J."/>
            <person name="Sims D."/>
            <person name="Brettin T."/>
            <person name="Detter J.C."/>
            <person name="Han C."/>
            <person name="Lapidus A."/>
            <person name="Copeland A."/>
            <person name="Glavina Del Rio T."/>
            <person name="Nolan M."/>
            <person name="Chen F."/>
            <person name="Lucas S."/>
            <person name="Tice H."/>
            <person name="Cheng J.F."/>
            <person name="Bruce D."/>
            <person name="Goodwin L."/>
            <person name="Pitluck S."/>
            <person name="Pati A."/>
            <person name="Mavromatis K."/>
            <person name="Chen A."/>
            <person name="Palaniappan K."/>
            <person name="D'haeseleer P."/>
            <person name="Chain P."/>
            <person name="Bristow J."/>
            <person name="Eisen J.A."/>
            <person name="Markowitz V."/>
            <person name="Hugenholtz P."/>
            <person name="Goker M."/>
            <person name="Pukall R."/>
            <person name="Klenk H.P."/>
            <person name="Kyrpides N.C."/>
        </authorList>
    </citation>
    <scope>NUCLEOTIDE SEQUENCE [LARGE SCALE GENOMIC DNA]</scope>
    <source>
        <strain evidence="7">ATCC 51767 / DSM 10542 / NCFB 3025 / ST-74</strain>
    </source>
</reference>
<dbReference type="AlphaFoldDB" id="D1BJQ7"/>
<dbReference type="GO" id="GO:0016787">
    <property type="term" value="F:hydrolase activity"/>
    <property type="evidence" value="ECO:0007669"/>
    <property type="project" value="UniProtKB-KW"/>
</dbReference>
<gene>
    <name evidence="6" type="ordered locus">Sked_03460</name>
</gene>
<dbReference type="InterPro" id="IPR002716">
    <property type="entry name" value="PIN_dom"/>
</dbReference>
<evidence type="ECO:0000256" key="1">
    <source>
        <dbReference type="ARBA" id="ARBA00022722"/>
    </source>
</evidence>
<name>D1BJQ7_SANKS</name>
<protein>
    <recommendedName>
        <fullName evidence="5">PIN domain-containing protein</fullName>
    </recommendedName>
</protein>
<sequence>MFAAVLDTCVLWPSLQRDFLLSLAAEGLYRPLWSSAVLAELQEHETRKLVGRGADPEGADAAARHLVGAMRRAFDDACVSGWEPLEGTFGLPDIDDEHLVAAAVVGGAGVIVTDNLRDLPVEKMPSGVQVVTPRDFALETVEVSPALARRALVEISIRSVRTPRTVDQLLDILDVRYGMSAAVSLLRRVG</sequence>
<dbReference type="EMBL" id="CP001819">
    <property type="protein sequence ID" value="ACZ20313.1"/>
    <property type="molecule type" value="Genomic_DNA"/>
</dbReference>
<evidence type="ECO:0000256" key="2">
    <source>
        <dbReference type="ARBA" id="ARBA00022723"/>
    </source>
</evidence>
<evidence type="ECO:0000256" key="4">
    <source>
        <dbReference type="ARBA" id="ARBA00022842"/>
    </source>
</evidence>
<keyword evidence="7" id="KW-1185">Reference proteome</keyword>
<keyword evidence="2" id="KW-0479">Metal-binding</keyword>
<keyword evidence="4" id="KW-0460">Magnesium</keyword>
<dbReference type="Proteomes" id="UP000000322">
    <property type="component" value="Chromosome"/>
</dbReference>
<dbReference type="GO" id="GO:0046872">
    <property type="term" value="F:metal ion binding"/>
    <property type="evidence" value="ECO:0007669"/>
    <property type="project" value="UniProtKB-KW"/>
</dbReference>
<organism evidence="6 7">
    <name type="scientific">Sanguibacter keddieii (strain ATCC 51767 / DSM 10542 / NCFB 3025 / ST-74)</name>
    <dbReference type="NCBI Taxonomy" id="446469"/>
    <lineage>
        <taxon>Bacteria</taxon>
        <taxon>Bacillati</taxon>
        <taxon>Actinomycetota</taxon>
        <taxon>Actinomycetes</taxon>
        <taxon>Micrococcales</taxon>
        <taxon>Sanguibacteraceae</taxon>
        <taxon>Sanguibacter</taxon>
    </lineage>
</organism>
<dbReference type="eggNOG" id="COG1569">
    <property type="taxonomic scope" value="Bacteria"/>
</dbReference>
<evidence type="ECO:0000313" key="7">
    <source>
        <dbReference type="Proteomes" id="UP000000322"/>
    </source>
</evidence>
<feature type="domain" description="PIN" evidence="5">
    <location>
        <begin position="4"/>
        <end position="116"/>
    </location>
</feature>
<accession>D1BJQ7</accession>
<proteinExistence type="predicted"/>
<dbReference type="InterPro" id="IPR029060">
    <property type="entry name" value="PIN-like_dom_sf"/>
</dbReference>
<dbReference type="GO" id="GO:0004518">
    <property type="term" value="F:nuclease activity"/>
    <property type="evidence" value="ECO:0007669"/>
    <property type="project" value="UniProtKB-KW"/>
</dbReference>
<keyword evidence="1" id="KW-0540">Nuclease</keyword>
<evidence type="ECO:0000256" key="3">
    <source>
        <dbReference type="ARBA" id="ARBA00022801"/>
    </source>
</evidence>
<evidence type="ECO:0000259" key="5">
    <source>
        <dbReference type="Pfam" id="PF13470"/>
    </source>
</evidence>
<evidence type="ECO:0000313" key="6">
    <source>
        <dbReference type="EMBL" id="ACZ20313.1"/>
    </source>
</evidence>
<dbReference type="Pfam" id="PF13470">
    <property type="entry name" value="PIN_3"/>
    <property type="match status" value="1"/>
</dbReference>
<dbReference type="RefSeq" id="WP_012865382.1">
    <property type="nucleotide sequence ID" value="NC_013521.1"/>
</dbReference>
<dbReference type="HOGENOM" id="CLU_096418_0_1_11"/>